<protein>
    <submittedName>
        <fullName evidence="10">Mechanosensitive ion channel</fullName>
    </submittedName>
</protein>
<evidence type="ECO:0000256" key="5">
    <source>
        <dbReference type="ARBA" id="ARBA00022989"/>
    </source>
</evidence>
<dbReference type="InterPro" id="IPR023408">
    <property type="entry name" value="MscS_beta-dom_sf"/>
</dbReference>
<dbReference type="KEGG" id="cari:FNU76_07280"/>
<evidence type="ECO:0000256" key="6">
    <source>
        <dbReference type="ARBA" id="ARBA00023136"/>
    </source>
</evidence>
<feature type="transmembrane region" description="Helical" evidence="7">
    <location>
        <begin position="127"/>
        <end position="152"/>
    </location>
</feature>
<evidence type="ECO:0000256" key="1">
    <source>
        <dbReference type="ARBA" id="ARBA00004651"/>
    </source>
</evidence>
<dbReference type="Pfam" id="PF21088">
    <property type="entry name" value="MS_channel_1st"/>
    <property type="match status" value="1"/>
</dbReference>
<feature type="transmembrane region" description="Helical" evidence="7">
    <location>
        <begin position="56"/>
        <end position="77"/>
    </location>
</feature>
<dbReference type="SUPFAM" id="SSF82861">
    <property type="entry name" value="Mechanosensitive channel protein MscS (YggB), transmembrane region"/>
    <property type="match status" value="1"/>
</dbReference>
<feature type="domain" description="Mechanosensitive ion channel MscS" evidence="8">
    <location>
        <begin position="178"/>
        <end position="245"/>
    </location>
</feature>
<dbReference type="PANTHER" id="PTHR30566:SF25">
    <property type="entry name" value="INNER MEMBRANE PROTEIN"/>
    <property type="match status" value="1"/>
</dbReference>
<feature type="transmembrane region" description="Helical" evidence="7">
    <location>
        <begin position="89"/>
        <end position="106"/>
    </location>
</feature>
<dbReference type="OrthoDB" id="9775207at2"/>
<dbReference type="Gene3D" id="2.30.30.60">
    <property type="match status" value="1"/>
</dbReference>
<accession>A0A516SDD4</accession>
<feature type="domain" description="Mechanosensitive ion channel transmembrane helices 2/3" evidence="9">
    <location>
        <begin position="137"/>
        <end position="177"/>
    </location>
</feature>
<dbReference type="GO" id="GO:0008381">
    <property type="term" value="F:mechanosensitive monoatomic ion channel activity"/>
    <property type="evidence" value="ECO:0007669"/>
    <property type="project" value="UniProtKB-ARBA"/>
</dbReference>
<dbReference type="InterPro" id="IPR006685">
    <property type="entry name" value="MscS_channel_2nd"/>
</dbReference>
<dbReference type="RefSeq" id="WP_144277574.1">
    <property type="nucleotide sequence ID" value="NZ_CP041730.1"/>
</dbReference>
<dbReference type="PANTHER" id="PTHR30566">
    <property type="entry name" value="YNAI-RELATED MECHANOSENSITIVE ION CHANNEL"/>
    <property type="match status" value="1"/>
</dbReference>
<evidence type="ECO:0000256" key="2">
    <source>
        <dbReference type="ARBA" id="ARBA00008017"/>
    </source>
</evidence>
<gene>
    <name evidence="10" type="ORF">FNU76_07280</name>
</gene>
<feature type="transmembrane region" description="Helical" evidence="7">
    <location>
        <begin position="158"/>
        <end position="180"/>
    </location>
</feature>
<evidence type="ECO:0000256" key="7">
    <source>
        <dbReference type="SAM" id="Phobius"/>
    </source>
</evidence>
<dbReference type="Proteomes" id="UP000317550">
    <property type="component" value="Chromosome"/>
</dbReference>
<dbReference type="AlphaFoldDB" id="A0A516SDD4"/>
<dbReference type="EMBL" id="CP041730">
    <property type="protein sequence ID" value="QDQ26175.1"/>
    <property type="molecule type" value="Genomic_DNA"/>
</dbReference>
<keyword evidence="4 7" id="KW-0812">Transmembrane</keyword>
<keyword evidence="3" id="KW-1003">Cell membrane</keyword>
<comment type="subcellular location">
    <subcellularLocation>
        <location evidence="1">Cell membrane</location>
        <topology evidence="1">Multi-pass membrane protein</topology>
    </subcellularLocation>
</comment>
<name>A0A516SDD4_9NEIS</name>
<dbReference type="InterPro" id="IPR011014">
    <property type="entry name" value="MscS_channel_TM-2"/>
</dbReference>
<dbReference type="GO" id="GO:0005886">
    <property type="term" value="C:plasma membrane"/>
    <property type="evidence" value="ECO:0007669"/>
    <property type="project" value="UniProtKB-SubCell"/>
</dbReference>
<evidence type="ECO:0000259" key="9">
    <source>
        <dbReference type="Pfam" id="PF21088"/>
    </source>
</evidence>
<evidence type="ECO:0000256" key="4">
    <source>
        <dbReference type="ARBA" id="ARBA00022692"/>
    </source>
</evidence>
<keyword evidence="5 7" id="KW-1133">Transmembrane helix</keyword>
<sequence>MQTIHYLLDNNTWQNLLEAVAAAAAAMALLVMLRWLACSYLSKLGDRKKTQLDDIVAKALATTHWVVLAIAALYVGGNQLDLTVTADRLLSNALMIALTVQAGIWVSKVMVGWLRLRAEESAGSDTIVTHLALVDFMVRLLVWVVVVLSVLSNLGFNITAMVTSLGIGGVAVALAVQNILGDLFASMSIALDKPFVAGDSIVVDTISGTVKHVGLKSTRVQADSGEEVVFSNADLLKSRIRNYKRMDERRALFGFSLSYTTPTEMLGRIPAMVEEIVRDQPETRFDRAHFKTLGRTAWTSKWCTLC</sequence>
<evidence type="ECO:0000259" key="8">
    <source>
        <dbReference type="Pfam" id="PF00924"/>
    </source>
</evidence>
<comment type="similarity">
    <text evidence="2">Belongs to the MscS (TC 1.A.23) family.</text>
</comment>
<dbReference type="Gene3D" id="1.10.287.1260">
    <property type="match status" value="1"/>
</dbReference>
<feature type="transmembrane region" description="Helical" evidence="7">
    <location>
        <begin position="16"/>
        <end position="36"/>
    </location>
</feature>
<keyword evidence="6 7" id="KW-0472">Membrane</keyword>
<dbReference type="Pfam" id="PF00924">
    <property type="entry name" value="MS_channel_2nd"/>
    <property type="match status" value="1"/>
</dbReference>
<evidence type="ECO:0000313" key="11">
    <source>
        <dbReference type="Proteomes" id="UP000317550"/>
    </source>
</evidence>
<reference evidence="11" key="1">
    <citation type="submission" date="2019-07" db="EMBL/GenBank/DDBJ databases">
        <title>Chitinimonas sp. nov., isolated from Ny-Alesund, arctica soil.</title>
        <authorList>
            <person name="Xu Q."/>
            <person name="Peng F."/>
        </authorList>
    </citation>
    <scope>NUCLEOTIDE SEQUENCE [LARGE SCALE GENOMIC DNA]</scope>
    <source>
        <strain evidence="11">R3-44</strain>
    </source>
</reference>
<dbReference type="InterPro" id="IPR049142">
    <property type="entry name" value="MS_channel_1st"/>
</dbReference>
<evidence type="ECO:0000313" key="10">
    <source>
        <dbReference type="EMBL" id="QDQ26175.1"/>
    </source>
</evidence>
<dbReference type="InterPro" id="IPR010920">
    <property type="entry name" value="LSM_dom_sf"/>
</dbReference>
<keyword evidence="11" id="KW-1185">Reference proteome</keyword>
<dbReference type="SUPFAM" id="SSF50182">
    <property type="entry name" value="Sm-like ribonucleoproteins"/>
    <property type="match status" value="1"/>
</dbReference>
<proteinExistence type="inferred from homology"/>
<organism evidence="10 11">
    <name type="scientific">Chitinimonas arctica</name>
    <dbReference type="NCBI Taxonomy" id="2594795"/>
    <lineage>
        <taxon>Bacteria</taxon>
        <taxon>Pseudomonadati</taxon>
        <taxon>Pseudomonadota</taxon>
        <taxon>Betaproteobacteria</taxon>
        <taxon>Neisseriales</taxon>
        <taxon>Chitinibacteraceae</taxon>
        <taxon>Chitinimonas</taxon>
    </lineage>
</organism>
<evidence type="ECO:0000256" key="3">
    <source>
        <dbReference type="ARBA" id="ARBA00022475"/>
    </source>
</evidence>